<dbReference type="GO" id="GO:0010970">
    <property type="term" value="P:transport along microtubule"/>
    <property type="evidence" value="ECO:0007669"/>
    <property type="project" value="TreeGrafter"/>
</dbReference>
<evidence type="ECO:0000256" key="6">
    <source>
        <dbReference type="ARBA" id="ARBA00023212"/>
    </source>
</evidence>
<feature type="compositionally biased region" description="Polar residues" evidence="8">
    <location>
        <begin position="122"/>
        <end position="131"/>
    </location>
</feature>
<comment type="subcellular location">
    <subcellularLocation>
        <location evidence="1">Cytoplasm</location>
        <location evidence="1">Cytoskeleton</location>
    </subcellularLocation>
</comment>
<dbReference type="SMART" id="SM00320">
    <property type="entry name" value="WD40"/>
    <property type="match status" value="4"/>
</dbReference>
<keyword evidence="6" id="KW-0206">Cytoskeleton</keyword>
<accession>A0A7R9L3N0</accession>
<dbReference type="Pfam" id="PF00400">
    <property type="entry name" value="WD40"/>
    <property type="match status" value="2"/>
</dbReference>
<dbReference type="PROSITE" id="PS50082">
    <property type="entry name" value="WD_REPEATS_2"/>
    <property type="match status" value="1"/>
</dbReference>
<feature type="compositionally biased region" description="Basic and acidic residues" evidence="8">
    <location>
        <begin position="1"/>
        <end position="13"/>
    </location>
</feature>
<feature type="region of interest" description="Disordered" evidence="8">
    <location>
        <begin position="118"/>
        <end position="138"/>
    </location>
</feature>
<dbReference type="GO" id="GO:0005868">
    <property type="term" value="C:cytoplasmic dynein complex"/>
    <property type="evidence" value="ECO:0007669"/>
    <property type="project" value="InterPro"/>
</dbReference>
<comment type="similarity">
    <text evidence="2">Belongs to the dynein intermediate chain family.</text>
</comment>
<dbReference type="PANTHER" id="PTHR12442">
    <property type="entry name" value="DYNEIN INTERMEDIATE CHAIN"/>
    <property type="match status" value="1"/>
</dbReference>
<feature type="region of interest" description="Disordered" evidence="8">
    <location>
        <begin position="1"/>
        <end position="104"/>
    </location>
</feature>
<feature type="compositionally biased region" description="Polar residues" evidence="8">
    <location>
        <begin position="64"/>
        <end position="97"/>
    </location>
</feature>
<organism evidence="9">
    <name type="scientific">Medioppia subpectinata</name>
    <dbReference type="NCBI Taxonomy" id="1979941"/>
    <lineage>
        <taxon>Eukaryota</taxon>
        <taxon>Metazoa</taxon>
        <taxon>Ecdysozoa</taxon>
        <taxon>Arthropoda</taxon>
        <taxon>Chelicerata</taxon>
        <taxon>Arachnida</taxon>
        <taxon>Acari</taxon>
        <taxon>Acariformes</taxon>
        <taxon>Sarcoptiformes</taxon>
        <taxon>Oribatida</taxon>
        <taxon>Brachypylina</taxon>
        <taxon>Oppioidea</taxon>
        <taxon>Oppiidae</taxon>
        <taxon>Medioppia</taxon>
    </lineage>
</organism>
<dbReference type="Pfam" id="PF11540">
    <property type="entry name" value="Dynein_IC2"/>
    <property type="match status" value="1"/>
</dbReference>
<dbReference type="InterPro" id="IPR050687">
    <property type="entry name" value="Dynein_IC"/>
</dbReference>
<dbReference type="InterPro" id="IPR025956">
    <property type="entry name" value="DYNC1I1/DYNC1I2"/>
</dbReference>
<evidence type="ECO:0000256" key="4">
    <source>
        <dbReference type="ARBA" id="ARBA00022574"/>
    </source>
</evidence>
<dbReference type="Proteomes" id="UP000759131">
    <property type="component" value="Unassembled WGS sequence"/>
</dbReference>
<feature type="compositionally biased region" description="Basic and acidic residues" evidence="8">
    <location>
        <begin position="20"/>
        <end position="42"/>
    </location>
</feature>
<keyword evidence="5" id="KW-0677">Repeat</keyword>
<evidence type="ECO:0000256" key="8">
    <source>
        <dbReference type="SAM" id="MobiDB-lite"/>
    </source>
</evidence>
<dbReference type="PANTHER" id="PTHR12442:SF22">
    <property type="entry name" value="CYTOPLASMIC DYNEIN 1 INTERMEDIATE CHAIN-RELATED"/>
    <property type="match status" value="1"/>
</dbReference>
<dbReference type="AlphaFoldDB" id="A0A7R9L3N0"/>
<evidence type="ECO:0000256" key="3">
    <source>
        <dbReference type="ARBA" id="ARBA00022490"/>
    </source>
</evidence>
<evidence type="ECO:0000256" key="2">
    <source>
        <dbReference type="ARBA" id="ARBA00011059"/>
    </source>
</evidence>
<dbReference type="InterPro" id="IPR015943">
    <property type="entry name" value="WD40/YVTN_repeat-like_dom_sf"/>
</dbReference>
<feature type="non-terminal residue" evidence="9">
    <location>
        <position position="1"/>
    </location>
</feature>
<protein>
    <recommendedName>
        <fullName evidence="11">Cytoplasmic dynein intermediate chain</fullName>
    </recommendedName>
</protein>
<sequence length="613" mass="69773">MADRTAIRAELEKKKLKLQQLKDEKERRKREKQSQESAERTDGLVSQRNIEEVDQLLRDVGIDPTNSDNSLSSKPMADTSHSSPGKDSLPSATTHSSAVEPKNFSIVNLNQTSIAPKESVTYEKQTQTIGGNNERGGGPLDYYEWDDEFQVLTYDDNEDEGDGSLFGSYNKSSMHPHLPNVEMVRPAQTHQELAKEEDKAKVKREYSDEEKRHIMMSEEFKKFIDRAVRITERALYYNEPSDIFIDYTGTREELERITERALYYNEPSDIFIDYTGTREELESEDKSGNRLVFNRCFYDERWCKNRTITSFDWSTQYPELLVASYNNNEDNPNEPDGVCLIWNMKFKKSSPEYIFHCQSPVMSVCFAKFHPNLILGGTYSGQIVLWDNRSNKRTPVQRSPLSASAHTHPVYCIQVVGTPNSHNVISVSTDGKLCSWSLDMLSQPQDTMELSQQKQSRPVAVSSMSFPFGDYNNFIIGSEEGSVYTACRHGTKAGILDVFEGHQGPVTGVDCHSAHSQIDFSHLFLTSSFDWTLKLWSTKESKPLYSFEDNCDYLYDVRWSPTHPALFASVDGMGRIDLWNLNNDTELPTASTIVDGNPALNRIVWNNSGNQVV</sequence>
<dbReference type="EMBL" id="CAJPIZ010014302">
    <property type="protein sequence ID" value="CAG2114697.1"/>
    <property type="molecule type" value="Genomic_DNA"/>
</dbReference>
<evidence type="ECO:0008006" key="11">
    <source>
        <dbReference type="Google" id="ProtNLM"/>
    </source>
</evidence>
<evidence type="ECO:0000256" key="7">
    <source>
        <dbReference type="PROSITE-ProRule" id="PRU00221"/>
    </source>
</evidence>
<proteinExistence type="inferred from homology"/>
<dbReference type="InterPro" id="IPR036322">
    <property type="entry name" value="WD40_repeat_dom_sf"/>
</dbReference>
<feature type="repeat" description="WD" evidence="7">
    <location>
        <begin position="499"/>
        <end position="546"/>
    </location>
</feature>
<feature type="compositionally biased region" description="Basic and acidic residues" evidence="8">
    <location>
        <begin position="49"/>
        <end position="61"/>
    </location>
</feature>
<keyword evidence="3" id="KW-0963">Cytoplasm</keyword>
<name>A0A7R9L3N0_9ACAR</name>
<evidence type="ECO:0000256" key="5">
    <source>
        <dbReference type="ARBA" id="ARBA00022737"/>
    </source>
</evidence>
<dbReference type="Gene3D" id="2.130.10.10">
    <property type="entry name" value="YVTN repeat-like/Quinoprotein amine dehydrogenase"/>
    <property type="match status" value="1"/>
</dbReference>
<dbReference type="GO" id="GO:0045503">
    <property type="term" value="F:dynein light chain binding"/>
    <property type="evidence" value="ECO:0007669"/>
    <property type="project" value="TreeGrafter"/>
</dbReference>
<dbReference type="OrthoDB" id="4189at2759"/>
<evidence type="ECO:0000313" key="10">
    <source>
        <dbReference type="Proteomes" id="UP000759131"/>
    </source>
</evidence>
<evidence type="ECO:0000256" key="1">
    <source>
        <dbReference type="ARBA" id="ARBA00004245"/>
    </source>
</evidence>
<dbReference type="SUPFAM" id="SSF50978">
    <property type="entry name" value="WD40 repeat-like"/>
    <property type="match status" value="1"/>
</dbReference>
<dbReference type="FunFam" id="2.130.10.10:FF:000781">
    <property type="entry name" value="Cytoplasmic dynein intermediate chain"/>
    <property type="match status" value="1"/>
</dbReference>
<dbReference type="EMBL" id="OC868877">
    <property type="protein sequence ID" value="CAD7634267.1"/>
    <property type="molecule type" value="Genomic_DNA"/>
</dbReference>
<keyword evidence="4 7" id="KW-0853">WD repeat</keyword>
<dbReference type="InterPro" id="IPR001680">
    <property type="entry name" value="WD40_rpt"/>
</dbReference>
<reference evidence="9" key="1">
    <citation type="submission" date="2020-11" db="EMBL/GenBank/DDBJ databases">
        <authorList>
            <person name="Tran Van P."/>
        </authorList>
    </citation>
    <scope>NUCLEOTIDE SEQUENCE</scope>
</reference>
<keyword evidence="10" id="KW-1185">Reference proteome</keyword>
<gene>
    <name evidence="9" type="ORF">OSB1V03_LOCUS14663</name>
</gene>
<dbReference type="GO" id="GO:0045504">
    <property type="term" value="F:dynein heavy chain binding"/>
    <property type="evidence" value="ECO:0007669"/>
    <property type="project" value="TreeGrafter"/>
</dbReference>
<evidence type="ECO:0000313" key="9">
    <source>
        <dbReference type="EMBL" id="CAD7634267.1"/>
    </source>
</evidence>